<dbReference type="Gene3D" id="3.80.10.10">
    <property type="entry name" value="Ribonuclease Inhibitor"/>
    <property type="match status" value="2"/>
</dbReference>
<keyword evidence="8" id="KW-0472">Membrane</keyword>
<evidence type="ECO:0000256" key="12">
    <source>
        <dbReference type="ARBA" id="ARBA00041871"/>
    </source>
</evidence>
<sequence>MMNTNTQPLFSLTLYATFSLLLLFTLPNPTHQQSNQTADDNPRLEKAYIALQAWKDAMTSDPNNFTANWVGPDVCSYEGVYCAPSLDNADVTTVAGVDLNHANIAGTIPEEVGSLLTDLAVLHLNSNRFFGKIPDTFSELTILFELDLSNNKFCGELPPVLFTLNTLKFLDVRFNHFDGAIPPDVFKLKLDALFLNDNNFSTYSPGSVGNSPVSVMVMANNNLNRCFPPRIARMNRTLDEVILANCGLTGCLPDNIGELNRTKVFDISFNSLTGKLPKSIGKMKAVEQLDVSHNEFYGDIPSTVCSLPKLENFTYSHNYFCTEAPQCLELKDQDDTFNCIRHRPLQRSRAECRDFLSSPPKCSSFTCGTSPPPPPPYSPPSY</sequence>
<dbReference type="FunFam" id="3.80.10.10:FF:000224">
    <property type="entry name" value="Leucine-rich repeat extensin-like protein 1"/>
    <property type="match status" value="1"/>
</dbReference>
<keyword evidence="17" id="KW-1185">Reference proteome</keyword>
<dbReference type="PANTHER" id="PTHR32093:SF121">
    <property type="entry name" value="LEUCINE-RICH REPEAT EXTENSIN-LIKE PROTEIN 6"/>
    <property type="match status" value="1"/>
</dbReference>
<dbReference type="Pfam" id="PF00560">
    <property type="entry name" value="LRR_1"/>
    <property type="match status" value="4"/>
</dbReference>
<feature type="chain" id="PRO_5043878348" description="Cell wall hydroxyproline-rich glycoprotein" evidence="14">
    <location>
        <begin position="33"/>
        <end position="382"/>
    </location>
</feature>
<evidence type="ECO:0000256" key="7">
    <source>
        <dbReference type="ARBA" id="ARBA00022737"/>
    </source>
</evidence>
<evidence type="ECO:0000256" key="3">
    <source>
        <dbReference type="ARBA" id="ARBA00022512"/>
    </source>
</evidence>
<name>A0AAW1H6V5_SAPOF</name>
<evidence type="ECO:0000256" key="4">
    <source>
        <dbReference type="ARBA" id="ARBA00022525"/>
    </source>
</evidence>
<dbReference type="InterPro" id="IPR001611">
    <property type="entry name" value="Leu-rich_rpt"/>
</dbReference>
<feature type="compositionally biased region" description="Polar residues" evidence="13">
    <location>
        <begin position="360"/>
        <end position="369"/>
    </location>
</feature>
<dbReference type="GO" id="GO:0016020">
    <property type="term" value="C:membrane"/>
    <property type="evidence" value="ECO:0007669"/>
    <property type="project" value="UniProtKB-SubCell"/>
</dbReference>
<feature type="domain" description="Leucine-rich repeat-containing N-terminal plant-type" evidence="15">
    <location>
        <begin position="50"/>
        <end position="82"/>
    </location>
</feature>
<dbReference type="InterPro" id="IPR051582">
    <property type="entry name" value="LRR_extensin-like_regulator"/>
</dbReference>
<evidence type="ECO:0000256" key="5">
    <source>
        <dbReference type="ARBA" id="ARBA00022614"/>
    </source>
</evidence>
<accession>A0AAW1H6V5</accession>
<keyword evidence="11" id="KW-0961">Cell wall biogenesis/degradation</keyword>
<proteinExistence type="predicted"/>
<dbReference type="SUPFAM" id="SSF52058">
    <property type="entry name" value="L domain-like"/>
    <property type="match status" value="1"/>
</dbReference>
<keyword evidence="9" id="KW-0325">Glycoprotein</keyword>
<dbReference type="EMBL" id="JBDFQZ010000012">
    <property type="protein sequence ID" value="KAK9671898.1"/>
    <property type="molecule type" value="Genomic_DNA"/>
</dbReference>
<feature type="compositionally biased region" description="Pro residues" evidence="13">
    <location>
        <begin position="370"/>
        <end position="382"/>
    </location>
</feature>
<keyword evidence="5" id="KW-0433">Leucine-rich repeat</keyword>
<feature type="signal peptide" evidence="14">
    <location>
        <begin position="1"/>
        <end position="32"/>
    </location>
</feature>
<protein>
    <recommendedName>
        <fullName evidence="12">Cell wall hydroxyproline-rich glycoprotein</fullName>
    </recommendedName>
</protein>
<dbReference type="InterPro" id="IPR032675">
    <property type="entry name" value="LRR_dom_sf"/>
</dbReference>
<dbReference type="GO" id="GO:0071555">
    <property type="term" value="P:cell wall organization"/>
    <property type="evidence" value="ECO:0007669"/>
    <property type="project" value="UniProtKB-KW"/>
</dbReference>
<evidence type="ECO:0000256" key="13">
    <source>
        <dbReference type="SAM" id="MobiDB-lite"/>
    </source>
</evidence>
<comment type="subcellular location">
    <subcellularLocation>
        <location evidence="2">Membrane</location>
    </subcellularLocation>
    <subcellularLocation>
        <location evidence="1">Secreted</location>
        <location evidence="1">Cell wall</location>
    </subcellularLocation>
</comment>
<dbReference type="PANTHER" id="PTHR32093">
    <property type="entry name" value="LEUCINE-RICH REPEAT EXTENSIN-LIKE PROTEIN 3-RELATED"/>
    <property type="match status" value="1"/>
</dbReference>
<evidence type="ECO:0000256" key="8">
    <source>
        <dbReference type="ARBA" id="ARBA00023136"/>
    </source>
</evidence>
<dbReference type="FunFam" id="3.80.10.10:FF:000041">
    <property type="entry name" value="LRR receptor-like serine/threonine-protein kinase ERECTA"/>
    <property type="match status" value="1"/>
</dbReference>
<keyword evidence="3" id="KW-0134">Cell wall</keyword>
<evidence type="ECO:0000256" key="2">
    <source>
        <dbReference type="ARBA" id="ARBA00004370"/>
    </source>
</evidence>
<keyword evidence="6 14" id="KW-0732">Signal</keyword>
<evidence type="ECO:0000256" key="10">
    <source>
        <dbReference type="ARBA" id="ARBA00023278"/>
    </source>
</evidence>
<organism evidence="16 17">
    <name type="scientific">Saponaria officinalis</name>
    <name type="common">Common soapwort</name>
    <name type="synonym">Lychnis saponaria</name>
    <dbReference type="NCBI Taxonomy" id="3572"/>
    <lineage>
        <taxon>Eukaryota</taxon>
        <taxon>Viridiplantae</taxon>
        <taxon>Streptophyta</taxon>
        <taxon>Embryophyta</taxon>
        <taxon>Tracheophyta</taxon>
        <taxon>Spermatophyta</taxon>
        <taxon>Magnoliopsida</taxon>
        <taxon>eudicotyledons</taxon>
        <taxon>Gunneridae</taxon>
        <taxon>Pentapetalae</taxon>
        <taxon>Caryophyllales</taxon>
        <taxon>Caryophyllaceae</taxon>
        <taxon>Caryophylleae</taxon>
        <taxon>Saponaria</taxon>
    </lineage>
</organism>
<dbReference type="Pfam" id="PF08263">
    <property type="entry name" value="LRRNT_2"/>
    <property type="match status" value="1"/>
</dbReference>
<keyword evidence="10" id="KW-0379">Hydroxylation</keyword>
<evidence type="ECO:0000256" key="14">
    <source>
        <dbReference type="SAM" id="SignalP"/>
    </source>
</evidence>
<evidence type="ECO:0000259" key="15">
    <source>
        <dbReference type="Pfam" id="PF08263"/>
    </source>
</evidence>
<evidence type="ECO:0000256" key="9">
    <source>
        <dbReference type="ARBA" id="ARBA00023180"/>
    </source>
</evidence>
<dbReference type="Proteomes" id="UP001443914">
    <property type="component" value="Unassembled WGS sequence"/>
</dbReference>
<feature type="region of interest" description="Disordered" evidence="13">
    <location>
        <begin position="359"/>
        <end position="382"/>
    </location>
</feature>
<evidence type="ECO:0000256" key="1">
    <source>
        <dbReference type="ARBA" id="ARBA00004191"/>
    </source>
</evidence>
<keyword evidence="7" id="KW-0677">Repeat</keyword>
<comment type="caution">
    <text evidence="16">The sequence shown here is derived from an EMBL/GenBank/DDBJ whole genome shotgun (WGS) entry which is preliminary data.</text>
</comment>
<dbReference type="AlphaFoldDB" id="A0AAW1H6V5"/>
<evidence type="ECO:0000313" key="17">
    <source>
        <dbReference type="Proteomes" id="UP001443914"/>
    </source>
</evidence>
<reference evidence="16" key="1">
    <citation type="submission" date="2024-03" db="EMBL/GenBank/DDBJ databases">
        <title>WGS assembly of Saponaria officinalis var. Norfolk2.</title>
        <authorList>
            <person name="Jenkins J."/>
            <person name="Shu S."/>
            <person name="Grimwood J."/>
            <person name="Barry K."/>
            <person name="Goodstein D."/>
            <person name="Schmutz J."/>
            <person name="Leebens-Mack J."/>
            <person name="Osbourn A."/>
        </authorList>
    </citation>
    <scope>NUCLEOTIDE SEQUENCE [LARGE SCALE GENOMIC DNA]</scope>
    <source>
        <strain evidence="16">JIC</strain>
    </source>
</reference>
<dbReference type="InterPro" id="IPR013210">
    <property type="entry name" value="LRR_N_plant-typ"/>
</dbReference>
<evidence type="ECO:0000313" key="16">
    <source>
        <dbReference type="EMBL" id="KAK9671898.1"/>
    </source>
</evidence>
<evidence type="ECO:0000256" key="11">
    <source>
        <dbReference type="ARBA" id="ARBA00023316"/>
    </source>
</evidence>
<gene>
    <name evidence="16" type="ORF">RND81_12G062600</name>
</gene>
<evidence type="ECO:0000256" key="6">
    <source>
        <dbReference type="ARBA" id="ARBA00022729"/>
    </source>
</evidence>
<keyword evidence="4" id="KW-0964">Secreted</keyword>